<reference evidence="1 2" key="1">
    <citation type="journal article" date="2024" name="Plant Biotechnol. J.">
        <title>Genome and CRISPR/Cas9 system of a widespread forest tree (Populus alba) in the world.</title>
        <authorList>
            <person name="Liu Y.J."/>
            <person name="Jiang P.F."/>
            <person name="Han X.M."/>
            <person name="Li X.Y."/>
            <person name="Wang H.M."/>
            <person name="Wang Y.J."/>
            <person name="Wang X.X."/>
            <person name="Zeng Q.Y."/>
        </authorList>
    </citation>
    <scope>NUCLEOTIDE SEQUENCE [LARGE SCALE GENOMIC DNA]</scope>
    <source>
        <strain evidence="2">cv. PAL-ZL1</strain>
    </source>
</reference>
<comment type="caution">
    <text evidence="1">The sequence shown here is derived from an EMBL/GenBank/DDBJ whole genome shotgun (WGS) entry which is preliminary data.</text>
</comment>
<sequence>MVSDEFSGMISTIRDQTSCNRKGFQFKVQRNGYCSVIPFACLTVLFSILVTVLIVQQRSTTFKVNGGDAKINVLAGGAAQTETPGVVDSGNASSQQLLDELFAPGHDKGSCLSRYEAILYRKPSSHKPSPYLLSKLRSYESLHNLCGPYTEAYNKTLEQLKYGRKVSTTDCNYVVYTPLSGLGNRMLTIASAFLYALLTNRVLLVEFGSEIAGLFCEPFQQTTWLLPRDFPLRNQFDNFSQEYPHTYGNMLKSRVINTAVKSPPPPFLYIYLAYNIDRYDGLFYCDQNQDQLGKVPCSWSTFGYVAQSLGGLKPWMLYRPFNGTTPDPPCVQAMSMEPCFHFPPSYGCKADVYIGPGAIVPHVKHCEDVEWGLKLVKDH</sequence>
<organism evidence="1 2">
    <name type="scientific">Populus alba</name>
    <name type="common">White poplar</name>
    <dbReference type="NCBI Taxonomy" id="43335"/>
    <lineage>
        <taxon>Eukaryota</taxon>
        <taxon>Viridiplantae</taxon>
        <taxon>Streptophyta</taxon>
        <taxon>Embryophyta</taxon>
        <taxon>Tracheophyta</taxon>
        <taxon>Spermatophyta</taxon>
        <taxon>Magnoliopsida</taxon>
        <taxon>eudicotyledons</taxon>
        <taxon>Gunneridae</taxon>
        <taxon>Pentapetalae</taxon>
        <taxon>rosids</taxon>
        <taxon>fabids</taxon>
        <taxon>Malpighiales</taxon>
        <taxon>Salicaceae</taxon>
        <taxon>Saliceae</taxon>
        <taxon>Populus</taxon>
    </lineage>
</organism>
<keyword evidence="2" id="KW-1185">Reference proteome</keyword>
<accession>A0ACC4CPL1</accession>
<name>A0ACC4CPL1_POPAL</name>
<dbReference type="EMBL" id="RCHU02000003">
    <property type="protein sequence ID" value="KAL3599572.1"/>
    <property type="molecule type" value="Genomic_DNA"/>
</dbReference>
<gene>
    <name evidence="1" type="ORF">D5086_007490</name>
</gene>
<evidence type="ECO:0000313" key="1">
    <source>
        <dbReference type="EMBL" id="KAL3599572.1"/>
    </source>
</evidence>
<dbReference type="Proteomes" id="UP000309997">
    <property type="component" value="Unassembled WGS sequence"/>
</dbReference>
<proteinExistence type="predicted"/>
<protein>
    <submittedName>
        <fullName evidence="1">Uncharacterized protein</fullName>
    </submittedName>
</protein>
<evidence type="ECO:0000313" key="2">
    <source>
        <dbReference type="Proteomes" id="UP000309997"/>
    </source>
</evidence>